<keyword evidence="7" id="KW-0560">Oxidoreductase</keyword>
<dbReference type="GO" id="GO:0042761">
    <property type="term" value="P:very long-chain fatty acid biosynthetic process"/>
    <property type="evidence" value="ECO:0007669"/>
    <property type="project" value="TreeGrafter"/>
</dbReference>
<dbReference type="PROSITE" id="PS50244">
    <property type="entry name" value="S5A_REDUCTASE"/>
    <property type="match status" value="1"/>
</dbReference>
<comment type="similarity">
    <text evidence="2">Belongs to the steroid 5-alpha reductase family.</text>
</comment>
<keyword evidence="9 10" id="KW-0472">Membrane</keyword>
<comment type="subcellular location">
    <subcellularLocation>
        <location evidence="1">Endoplasmic reticulum membrane</location>
        <topology evidence="1">Multi-pass membrane protein</topology>
    </subcellularLocation>
</comment>
<dbReference type="InterPro" id="IPR029071">
    <property type="entry name" value="Ubiquitin-like_domsf"/>
</dbReference>
<evidence type="ECO:0000256" key="3">
    <source>
        <dbReference type="ARBA" id="ARBA00022516"/>
    </source>
</evidence>
<dbReference type="PROSITE" id="PS50053">
    <property type="entry name" value="UBIQUITIN_2"/>
    <property type="match status" value="1"/>
</dbReference>
<evidence type="ECO:0000313" key="13">
    <source>
        <dbReference type="Proteomes" id="UP000240830"/>
    </source>
</evidence>
<evidence type="ECO:0000256" key="10">
    <source>
        <dbReference type="SAM" id="Phobius"/>
    </source>
</evidence>
<dbReference type="Pfam" id="PF02544">
    <property type="entry name" value="Steroid_dh"/>
    <property type="match status" value="1"/>
</dbReference>
<keyword evidence="6 10" id="KW-1133">Transmembrane helix</keyword>
<dbReference type="PANTHER" id="PTHR10556:SF28">
    <property type="entry name" value="VERY-LONG-CHAIN ENOYL-COA REDUCTASE"/>
    <property type="match status" value="1"/>
</dbReference>
<evidence type="ECO:0000313" key="12">
    <source>
        <dbReference type="EMBL" id="PJF17660.1"/>
    </source>
</evidence>
<feature type="transmembrane region" description="Helical" evidence="10">
    <location>
        <begin position="158"/>
        <end position="177"/>
    </location>
</feature>
<sequence>MATKAEEIQLNITDENGKFIDAVKVDAHDTVEKLKRAVFNGKSGMQPNRQQLALPKGDNQSVVLENRKRLSFYELEDEDILVVKDLGPQLSWRTVFILEYLGPLIIHQIFFFWRLNTTTLTTTQILAWACITFHFAKREFESIFIHRFSNVTRPVSQLFINSSHYWLMAGVLIGHYLYAPGFKSPSTTVVISSLIVFLAAELGNLYSHVALRNLRPEGSTTRVIPRGGFFELVSCPNYTFEILAWTAMSVMTGLISMWIFTITGSVVMCGKALKNHQRYHKEFSTYPKSRKAIIPFVL</sequence>
<keyword evidence="13" id="KW-1185">Reference proteome</keyword>
<gene>
    <name evidence="12" type="ORF">PSACC_02508</name>
</gene>
<evidence type="ECO:0000256" key="2">
    <source>
        <dbReference type="ARBA" id="ARBA00007742"/>
    </source>
</evidence>
<dbReference type="InterPro" id="IPR000626">
    <property type="entry name" value="Ubiquitin-like_dom"/>
</dbReference>
<keyword evidence="8" id="KW-0443">Lipid metabolism</keyword>
<dbReference type="Gene3D" id="1.20.120.1630">
    <property type="match status" value="1"/>
</dbReference>
<evidence type="ECO:0000256" key="7">
    <source>
        <dbReference type="ARBA" id="ARBA00023002"/>
    </source>
</evidence>
<name>A0A2H9TJ47_9FUNG</name>
<dbReference type="InterPro" id="IPR001104">
    <property type="entry name" value="3-oxo-5_a-steroid_4-DH_C"/>
</dbReference>
<dbReference type="Gene3D" id="3.10.20.90">
    <property type="entry name" value="Phosphatidylinositol 3-kinase Catalytic Subunit, Chain A, domain 1"/>
    <property type="match status" value="1"/>
</dbReference>
<reference evidence="12 13" key="1">
    <citation type="submission" date="2016-10" db="EMBL/GenBank/DDBJ databases">
        <title>The genome of Paramicrosporidium saccamoebae is the missing link in understanding Cryptomycota and Microsporidia evolution.</title>
        <authorList>
            <person name="Quandt C.A."/>
            <person name="Beaudet D."/>
            <person name="Corsaro D."/>
            <person name="Michel R."/>
            <person name="Corradi N."/>
            <person name="James T."/>
        </authorList>
    </citation>
    <scope>NUCLEOTIDE SEQUENCE [LARGE SCALE GENOMIC DNA]</scope>
    <source>
        <strain evidence="12 13">KSL3</strain>
    </source>
</reference>
<evidence type="ECO:0000256" key="1">
    <source>
        <dbReference type="ARBA" id="ARBA00004477"/>
    </source>
</evidence>
<dbReference type="SUPFAM" id="SSF54236">
    <property type="entry name" value="Ubiquitin-like"/>
    <property type="match status" value="1"/>
</dbReference>
<dbReference type="EMBL" id="MTSL01000167">
    <property type="protein sequence ID" value="PJF17660.1"/>
    <property type="molecule type" value="Genomic_DNA"/>
</dbReference>
<dbReference type="Proteomes" id="UP000240830">
    <property type="component" value="Unassembled WGS sequence"/>
</dbReference>
<dbReference type="OrthoDB" id="540503at2759"/>
<feature type="domain" description="Ubiquitin-like" evidence="11">
    <location>
        <begin position="8"/>
        <end position="83"/>
    </location>
</feature>
<dbReference type="InterPro" id="IPR039357">
    <property type="entry name" value="SRD5A/TECR"/>
</dbReference>
<keyword evidence="3" id="KW-0444">Lipid biosynthesis</keyword>
<protein>
    <submittedName>
        <fullName evidence="12">Glycoprotein, synaptic 2 family protein</fullName>
    </submittedName>
</protein>
<evidence type="ECO:0000256" key="4">
    <source>
        <dbReference type="ARBA" id="ARBA00022692"/>
    </source>
</evidence>
<accession>A0A2H9TJ47</accession>
<evidence type="ECO:0000256" key="6">
    <source>
        <dbReference type="ARBA" id="ARBA00022989"/>
    </source>
</evidence>
<evidence type="ECO:0000256" key="8">
    <source>
        <dbReference type="ARBA" id="ARBA00023098"/>
    </source>
</evidence>
<dbReference type="Pfam" id="PF14560">
    <property type="entry name" value="Ubiquitin_2"/>
    <property type="match status" value="1"/>
</dbReference>
<evidence type="ECO:0000259" key="11">
    <source>
        <dbReference type="PROSITE" id="PS50053"/>
    </source>
</evidence>
<dbReference type="PANTHER" id="PTHR10556">
    <property type="entry name" value="3-OXO-5-ALPHA-STEROID 4-DEHYDROGENASE"/>
    <property type="match status" value="1"/>
</dbReference>
<feature type="transmembrane region" description="Helical" evidence="10">
    <location>
        <begin position="94"/>
        <end position="113"/>
    </location>
</feature>
<dbReference type="AlphaFoldDB" id="A0A2H9TJ47"/>
<comment type="caution">
    <text evidence="12">The sequence shown here is derived from an EMBL/GenBank/DDBJ whole genome shotgun (WGS) entry which is preliminary data.</text>
</comment>
<dbReference type="GO" id="GO:0016627">
    <property type="term" value="F:oxidoreductase activity, acting on the CH-CH group of donors"/>
    <property type="evidence" value="ECO:0007669"/>
    <property type="project" value="InterPro"/>
</dbReference>
<organism evidence="12 13">
    <name type="scientific">Paramicrosporidium saccamoebae</name>
    <dbReference type="NCBI Taxonomy" id="1246581"/>
    <lineage>
        <taxon>Eukaryota</taxon>
        <taxon>Fungi</taxon>
        <taxon>Fungi incertae sedis</taxon>
        <taxon>Cryptomycota</taxon>
        <taxon>Cryptomycota incertae sedis</taxon>
        <taxon>Paramicrosporidium</taxon>
    </lineage>
</organism>
<proteinExistence type="inferred from homology"/>
<keyword evidence="4 10" id="KW-0812">Transmembrane</keyword>
<evidence type="ECO:0000256" key="9">
    <source>
        <dbReference type="ARBA" id="ARBA00023136"/>
    </source>
</evidence>
<evidence type="ECO:0000256" key="5">
    <source>
        <dbReference type="ARBA" id="ARBA00022857"/>
    </source>
</evidence>
<feature type="transmembrane region" description="Helical" evidence="10">
    <location>
        <begin position="189"/>
        <end position="207"/>
    </location>
</feature>
<feature type="transmembrane region" description="Helical" evidence="10">
    <location>
        <begin position="254"/>
        <end position="273"/>
    </location>
</feature>
<dbReference type="GO" id="GO:0005789">
    <property type="term" value="C:endoplasmic reticulum membrane"/>
    <property type="evidence" value="ECO:0007669"/>
    <property type="project" value="UniProtKB-SubCell"/>
</dbReference>
<keyword evidence="5" id="KW-0521">NADP</keyword>
<dbReference type="STRING" id="1246581.A0A2H9TJ47"/>